<proteinExistence type="predicted"/>
<dbReference type="PROSITE" id="PS50082">
    <property type="entry name" value="WD_REPEATS_2"/>
    <property type="match status" value="3"/>
</dbReference>
<accession>A0A316ZAT2</accession>
<dbReference type="Pfam" id="PF00400">
    <property type="entry name" value="WD40"/>
    <property type="match status" value="5"/>
</dbReference>
<dbReference type="InterPro" id="IPR019775">
    <property type="entry name" value="WD40_repeat_CS"/>
</dbReference>
<dbReference type="Proteomes" id="UP000245946">
    <property type="component" value="Unassembled WGS sequence"/>
</dbReference>
<feature type="region of interest" description="Disordered" evidence="6">
    <location>
        <begin position="1"/>
        <end position="121"/>
    </location>
</feature>
<evidence type="ECO:0000256" key="5">
    <source>
        <dbReference type="PROSITE-ProRule" id="PRU00221"/>
    </source>
</evidence>
<dbReference type="Gene3D" id="2.130.10.10">
    <property type="entry name" value="YVTN repeat-like/Quinoprotein amine dehydrogenase"/>
    <property type="match status" value="2"/>
</dbReference>
<dbReference type="SUPFAM" id="SSF50978">
    <property type="entry name" value="WD40 repeat-like"/>
    <property type="match status" value="1"/>
</dbReference>
<evidence type="ECO:0000256" key="6">
    <source>
        <dbReference type="SAM" id="MobiDB-lite"/>
    </source>
</evidence>
<feature type="repeat" description="WD" evidence="5">
    <location>
        <begin position="532"/>
        <end position="573"/>
    </location>
</feature>
<evidence type="ECO:0000256" key="3">
    <source>
        <dbReference type="ARBA" id="ARBA00022737"/>
    </source>
</evidence>
<keyword evidence="2 5" id="KW-0853">WD repeat</keyword>
<dbReference type="EMBL" id="KZ819292">
    <property type="protein sequence ID" value="PWN98128.1"/>
    <property type="molecule type" value="Genomic_DNA"/>
</dbReference>
<dbReference type="RefSeq" id="XP_025598407.1">
    <property type="nucleotide sequence ID" value="XM_025739333.1"/>
</dbReference>
<dbReference type="PROSITE" id="PS50897">
    <property type="entry name" value="CTLH"/>
    <property type="match status" value="1"/>
</dbReference>
<dbReference type="GO" id="GO:0000398">
    <property type="term" value="P:mRNA splicing, via spliceosome"/>
    <property type="evidence" value="ECO:0007669"/>
    <property type="project" value="InterPro"/>
</dbReference>
<evidence type="ECO:0000256" key="2">
    <source>
        <dbReference type="ARBA" id="ARBA00022574"/>
    </source>
</evidence>
<dbReference type="PROSITE" id="PS50294">
    <property type="entry name" value="WD_REPEATS_REGION"/>
    <property type="match status" value="2"/>
</dbReference>
<protein>
    <recommendedName>
        <fullName evidence="4">WD40 repeat-containing protein SMU1</fullName>
    </recommendedName>
</protein>
<feature type="compositionally biased region" description="Low complexity" evidence="6">
    <location>
        <begin position="31"/>
        <end position="83"/>
    </location>
</feature>
<dbReference type="InterPro" id="IPR020472">
    <property type="entry name" value="WD40_PAC1"/>
</dbReference>
<evidence type="ECO:0000313" key="8">
    <source>
        <dbReference type="EMBL" id="PWN98128.1"/>
    </source>
</evidence>
<keyword evidence="3" id="KW-0677">Repeat</keyword>
<dbReference type="CDD" id="cd00200">
    <property type="entry name" value="WD40"/>
    <property type="match status" value="1"/>
</dbReference>
<dbReference type="OrthoDB" id="674604at2759"/>
<reference evidence="8 9" key="1">
    <citation type="journal article" date="2018" name="Mol. Biol. Evol.">
        <title>Broad Genomic Sampling Reveals a Smut Pathogenic Ancestry of the Fungal Clade Ustilaginomycotina.</title>
        <authorList>
            <person name="Kijpornyongpan T."/>
            <person name="Mondo S.J."/>
            <person name="Barry K."/>
            <person name="Sandor L."/>
            <person name="Lee J."/>
            <person name="Lipzen A."/>
            <person name="Pangilinan J."/>
            <person name="LaButti K."/>
            <person name="Hainaut M."/>
            <person name="Henrissat B."/>
            <person name="Grigoriev I.V."/>
            <person name="Spatafora J.W."/>
            <person name="Aime M.C."/>
        </authorList>
    </citation>
    <scope>NUCLEOTIDE SEQUENCE [LARGE SCALE GENOMIC DNA]</scope>
    <source>
        <strain evidence="8 9">MCA 4186</strain>
    </source>
</reference>
<evidence type="ECO:0000259" key="7">
    <source>
        <dbReference type="PROSITE" id="PS50897"/>
    </source>
</evidence>
<comment type="subcellular location">
    <subcellularLocation>
        <location evidence="1">Nucleus speckle</location>
    </subcellularLocation>
</comment>
<organism evidence="8 9">
    <name type="scientific">Tilletiopsis washingtonensis</name>
    <dbReference type="NCBI Taxonomy" id="58919"/>
    <lineage>
        <taxon>Eukaryota</taxon>
        <taxon>Fungi</taxon>
        <taxon>Dikarya</taxon>
        <taxon>Basidiomycota</taxon>
        <taxon>Ustilaginomycotina</taxon>
        <taxon>Exobasidiomycetes</taxon>
        <taxon>Entylomatales</taxon>
        <taxon>Entylomatales incertae sedis</taxon>
        <taxon>Tilletiopsis</taxon>
    </lineage>
</organism>
<dbReference type="GeneID" id="37266879"/>
<feature type="repeat" description="WD" evidence="5">
    <location>
        <begin position="407"/>
        <end position="449"/>
    </location>
</feature>
<sequence length="685" mass="73984">MTDMLDALSNSGSLPSPTTPRPSMGRNAYLSAAGSSSGPSAGASNGERNGDSLGLPPAAAFAGSSAGASSGSSGMQMSASSPGVLSRALPELEGEEGGQSAEEQREGQEGQEQEAGGTREAWKARRKVLLAQSRDHVVANLQLHGMRPPPSLAPSFVVPHLNASSSSSQVSDAGPAARSAILPWNDPRLRDDVLRLIDQFLAEEGLGATRQMLSEEWSGKVREREEKSGDARTIRKGILEGAWDEVEKLLSKPLVRSANAFRYAVYKQIFLELVDGREFQKAFTFLNKRLRGLEHYQPYAGEFKDLCYLLSAKSITDAPSFRAWEGVQPAREALVAQFSGLLEQDRIEAADDSAPYVPPHRLRNLLHMAVAYQVEFARYHPRKAPRVNTLLHDYESYVVPDSVLHTFRGHRRNVKALAWVGSEGRSLVSGSSDGSVRIWDAESARCEAVLDHGGRVWDVDATIAGQHVLSAGGDGTVKLWGRSGELKATMGSAVGDVYACRWNQAGTAILTGGYDKLVRLYDAQTAALTSTFTGHSLGISSVTFDPAGRLAITASKDTGIRLWDLNSGLAVRTLHAHLGEVTSVEVDQTSRTLLSAGKDNQSLLHDLRTLKPLVRFKGATNTRSSVLRQVALCTQLAHRLGQRVWQCLSLRHGVGRGHPDAGTRSRRRVFGQVVRCSGGTGVVRR</sequence>
<dbReference type="InterPro" id="IPR001680">
    <property type="entry name" value="WD40_rpt"/>
</dbReference>
<dbReference type="STRING" id="58919.A0A316ZAT2"/>
<name>A0A316ZAT2_9BASI</name>
<feature type="repeat" description="WD" evidence="5">
    <location>
        <begin position="449"/>
        <end position="480"/>
    </location>
</feature>
<feature type="domain" description="CTLH" evidence="7">
    <location>
        <begin position="227"/>
        <end position="281"/>
    </location>
</feature>
<dbReference type="InterPro" id="IPR045184">
    <property type="entry name" value="SMU1"/>
</dbReference>
<dbReference type="GO" id="GO:0016607">
    <property type="term" value="C:nuclear speck"/>
    <property type="evidence" value="ECO:0007669"/>
    <property type="project" value="UniProtKB-SubCell"/>
</dbReference>
<evidence type="ECO:0000256" key="1">
    <source>
        <dbReference type="ARBA" id="ARBA00004324"/>
    </source>
</evidence>
<dbReference type="InterPro" id="IPR036322">
    <property type="entry name" value="WD40_repeat_dom_sf"/>
</dbReference>
<dbReference type="InterPro" id="IPR015943">
    <property type="entry name" value="WD40/YVTN_repeat-like_dom_sf"/>
</dbReference>
<dbReference type="InterPro" id="IPR006595">
    <property type="entry name" value="CTLH_C"/>
</dbReference>
<dbReference type="SMART" id="SM00320">
    <property type="entry name" value="WD40"/>
    <property type="match status" value="5"/>
</dbReference>
<dbReference type="PANTHER" id="PTHR22848">
    <property type="entry name" value="WD40 REPEAT PROTEIN"/>
    <property type="match status" value="1"/>
</dbReference>
<dbReference type="AlphaFoldDB" id="A0A316ZAT2"/>
<dbReference type="PRINTS" id="PR00320">
    <property type="entry name" value="GPROTEINBRPT"/>
</dbReference>
<keyword evidence="9" id="KW-1185">Reference proteome</keyword>
<gene>
    <name evidence="8" type="ORF">FA09DRAFT_18178</name>
</gene>
<dbReference type="PROSITE" id="PS00678">
    <property type="entry name" value="WD_REPEATS_1"/>
    <property type="match status" value="2"/>
</dbReference>
<evidence type="ECO:0000313" key="9">
    <source>
        <dbReference type="Proteomes" id="UP000245946"/>
    </source>
</evidence>
<evidence type="ECO:0000256" key="4">
    <source>
        <dbReference type="ARBA" id="ARBA00026184"/>
    </source>
</evidence>